<gene>
    <name evidence="1" type="ORF">RRG08_023968</name>
</gene>
<evidence type="ECO:0000313" key="2">
    <source>
        <dbReference type="Proteomes" id="UP001283361"/>
    </source>
</evidence>
<dbReference type="AlphaFoldDB" id="A0AAE0YNG2"/>
<sequence length="94" mass="10432">MVSFYCMNRVKAVEVGKGGDLQRLLKVIVLKKISDGACCSAQTQDFHFAISGTNLCFSYAVGVVLHCLVQRCGPDYTLDYQGEVRSSKIEDKFM</sequence>
<organism evidence="1 2">
    <name type="scientific">Elysia crispata</name>
    <name type="common">lettuce slug</name>
    <dbReference type="NCBI Taxonomy" id="231223"/>
    <lineage>
        <taxon>Eukaryota</taxon>
        <taxon>Metazoa</taxon>
        <taxon>Spiralia</taxon>
        <taxon>Lophotrochozoa</taxon>
        <taxon>Mollusca</taxon>
        <taxon>Gastropoda</taxon>
        <taxon>Heterobranchia</taxon>
        <taxon>Euthyneura</taxon>
        <taxon>Panpulmonata</taxon>
        <taxon>Sacoglossa</taxon>
        <taxon>Placobranchoidea</taxon>
        <taxon>Plakobranchidae</taxon>
        <taxon>Elysia</taxon>
    </lineage>
</organism>
<proteinExistence type="predicted"/>
<dbReference type="Proteomes" id="UP001283361">
    <property type="component" value="Unassembled WGS sequence"/>
</dbReference>
<dbReference type="EMBL" id="JAWDGP010005834">
    <property type="protein sequence ID" value="KAK3751211.1"/>
    <property type="molecule type" value="Genomic_DNA"/>
</dbReference>
<reference evidence="1" key="1">
    <citation type="journal article" date="2023" name="G3 (Bethesda)">
        <title>A reference genome for the long-term kleptoplast-retaining sea slug Elysia crispata morphotype clarki.</title>
        <authorList>
            <person name="Eastman K.E."/>
            <person name="Pendleton A.L."/>
            <person name="Shaikh M.A."/>
            <person name="Suttiyut T."/>
            <person name="Ogas R."/>
            <person name="Tomko P."/>
            <person name="Gavelis G."/>
            <person name="Widhalm J.R."/>
            <person name="Wisecaver J.H."/>
        </authorList>
    </citation>
    <scope>NUCLEOTIDE SEQUENCE</scope>
    <source>
        <strain evidence="1">ECLA1</strain>
    </source>
</reference>
<accession>A0AAE0YNG2</accession>
<keyword evidence="2" id="KW-1185">Reference proteome</keyword>
<name>A0AAE0YNG2_9GAST</name>
<evidence type="ECO:0000313" key="1">
    <source>
        <dbReference type="EMBL" id="KAK3751211.1"/>
    </source>
</evidence>
<protein>
    <submittedName>
        <fullName evidence="1">Uncharacterized protein</fullName>
    </submittedName>
</protein>
<comment type="caution">
    <text evidence="1">The sequence shown here is derived from an EMBL/GenBank/DDBJ whole genome shotgun (WGS) entry which is preliminary data.</text>
</comment>